<feature type="region of interest" description="Disordered" evidence="2">
    <location>
        <begin position="227"/>
        <end position="249"/>
    </location>
</feature>
<name>A0A182M7Q3_9DIPT</name>
<reference evidence="3" key="2">
    <citation type="submission" date="2020-05" db="UniProtKB">
        <authorList>
            <consortium name="EnsemblMetazoa"/>
        </authorList>
    </citation>
    <scope>IDENTIFICATION</scope>
    <source>
        <strain evidence="3">A-37</strain>
    </source>
</reference>
<feature type="region of interest" description="Disordered" evidence="2">
    <location>
        <begin position="1"/>
        <end position="36"/>
    </location>
</feature>
<keyword evidence="4" id="KW-1185">Reference proteome</keyword>
<evidence type="ECO:0000313" key="4">
    <source>
        <dbReference type="Proteomes" id="UP000075883"/>
    </source>
</evidence>
<organism evidence="3 4">
    <name type="scientific">Anopheles culicifacies</name>
    <dbReference type="NCBI Taxonomy" id="139723"/>
    <lineage>
        <taxon>Eukaryota</taxon>
        <taxon>Metazoa</taxon>
        <taxon>Ecdysozoa</taxon>
        <taxon>Arthropoda</taxon>
        <taxon>Hexapoda</taxon>
        <taxon>Insecta</taxon>
        <taxon>Pterygota</taxon>
        <taxon>Neoptera</taxon>
        <taxon>Endopterygota</taxon>
        <taxon>Diptera</taxon>
        <taxon>Nematocera</taxon>
        <taxon>Culicoidea</taxon>
        <taxon>Culicidae</taxon>
        <taxon>Anophelinae</taxon>
        <taxon>Anopheles</taxon>
        <taxon>culicifacies species complex</taxon>
    </lineage>
</organism>
<evidence type="ECO:0000256" key="2">
    <source>
        <dbReference type="SAM" id="MobiDB-lite"/>
    </source>
</evidence>
<feature type="compositionally biased region" description="Polar residues" evidence="2">
    <location>
        <begin position="7"/>
        <end position="36"/>
    </location>
</feature>
<dbReference type="AlphaFoldDB" id="A0A182M7Q3"/>
<reference evidence="4" key="1">
    <citation type="submission" date="2013-09" db="EMBL/GenBank/DDBJ databases">
        <title>The Genome Sequence of Anopheles culicifacies species A.</title>
        <authorList>
            <consortium name="The Broad Institute Genomics Platform"/>
            <person name="Neafsey D.E."/>
            <person name="Besansky N."/>
            <person name="Howell P."/>
            <person name="Walton C."/>
            <person name="Young S.K."/>
            <person name="Zeng Q."/>
            <person name="Gargeya S."/>
            <person name="Fitzgerald M."/>
            <person name="Haas B."/>
            <person name="Abouelleil A."/>
            <person name="Allen A.W."/>
            <person name="Alvarado L."/>
            <person name="Arachchi H.M."/>
            <person name="Berlin A.M."/>
            <person name="Chapman S.B."/>
            <person name="Gainer-Dewar J."/>
            <person name="Goldberg J."/>
            <person name="Griggs A."/>
            <person name="Gujja S."/>
            <person name="Hansen M."/>
            <person name="Howarth C."/>
            <person name="Imamovic A."/>
            <person name="Ireland A."/>
            <person name="Larimer J."/>
            <person name="McCowan C."/>
            <person name="Murphy C."/>
            <person name="Pearson M."/>
            <person name="Poon T.W."/>
            <person name="Priest M."/>
            <person name="Roberts A."/>
            <person name="Saif S."/>
            <person name="Shea T."/>
            <person name="Sisk P."/>
            <person name="Sykes S."/>
            <person name="Wortman J."/>
            <person name="Nusbaum C."/>
            <person name="Birren B."/>
        </authorList>
    </citation>
    <scope>NUCLEOTIDE SEQUENCE [LARGE SCALE GENOMIC DNA]</scope>
    <source>
        <strain evidence="4">A-37</strain>
    </source>
</reference>
<accession>A0A182M7Q3</accession>
<dbReference type="EnsemblMetazoa" id="ACUA011549-RA">
    <property type="protein sequence ID" value="ACUA011549-PA"/>
    <property type="gene ID" value="ACUA011549"/>
</dbReference>
<proteinExistence type="inferred from homology"/>
<feature type="region of interest" description="Disordered" evidence="2">
    <location>
        <begin position="285"/>
        <end position="354"/>
    </location>
</feature>
<evidence type="ECO:0000313" key="3">
    <source>
        <dbReference type="EnsemblMetazoa" id="ACUA011549-PA"/>
    </source>
</evidence>
<feature type="region of interest" description="Disordered" evidence="2">
    <location>
        <begin position="374"/>
        <end position="410"/>
    </location>
</feature>
<sequence length="444" mass="47888">MERENNAKNLESSGKSSHFTEIIIGSNQSSTVVRSGSKPNIATANSVIRSNSIRLPIKAAAPVVATPPMYHRPEPEGGEHVHPSSDRRAGTGTTGASVAKSQSTTTLDPATLDSKLSEKKFAFHELLISELTAMRQKQKEQDQQAHQTANPVHQETKLKPDNPSVEVDLAKINRRQRCPSERRSSGSETETTPNGTATRLPKIRTADWIEVGDNGKQVVQSSCQISLEDSGMEDEEKLDDASSGVGDSWDSVKEDAEERIIMSLPGLPPLPKSLSGFDLAGIQFQSHHQHHHQHPAQHNPHYPPTHHHHHQQSTTQSAHLHQMQPQSFHGTPPHPSSLPPSSQSPAAVLNHHHTNPFIPIGSGLLHGDGLASLESQQRGHSPVSSTLSGGSSGGRKASPQPGSGPASTSTLDTQLAILRREMRALDATGQAKHIYSEAMIASRP</sequence>
<feature type="region of interest" description="Disordered" evidence="2">
    <location>
        <begin position="134"/>
        <end position="206"/>
    </location>
</feature>
<comment type="similarity">
    <text evidence="1">Belongs to the FAM89 family.</text>
</comment>
<feature type="region of interest" description="Disordered" evidence="2">
    <location>
        <begin position="68"/>
        <end position="111"/>
    </location>
</feature>
<dbReference type="PANTHER" id="PTHR46949">
    <property type="entry name" value="LEUCINE REPEAT ADAPTER PROTEIN 25"/>
    <property type="match status" value="1"/>
</dbReference>
<feature type="compositionally biased region" description="Polar residues" evidence="2">
    <location>
        <begin position="94"/>
        <end position="108"/>
    </location>
</feature>
<dbReference type="EMBL" id="AXCM01007711">
    <property type="status" value="NOT_ANNOTATED_CDS"/>
    <property type="molecule type" value="Genomic_DNA"/>
</dbReference>
<feature type="compositionally biased region" description="Basic and acidic residues" evidence="2">
    <location>
        <begin position="71"/>
        <end position="89"/>
    </location>
</feature>
<dbReference type="Proteomes" id="UP000075883">
    <property type="component" value="Unassembled WGS sequence"/>
</dbReference>
<protein>
    <submittedName>
        <fullName evidence="3">Uncharacterized protein</fullName>
    </submittedName>
</protein>
<evidence type="ECO:0000256" key="1">
    <source>
        <dbReference type="ARBA" id="ARBA00038125"/>
    </source>
</evidence>
<dbReference type="PANTHER" id="PTHR46949:SF1">
    <property type="entry name" value="AT07979P2"/>
    <property type="match status" value="1"/>
</dbReference>
<dbReference type="STRING" id="139723.A0A182M7Q3"/>
<dbReference type="VEuPathDB" id="VectorBase:ACUA011549"/>
<feature type="compositionally biased region" description="Low complexity" evidence="2">
    <location>
        <begin position="312"/>
        <end position="322"/>
    </location>
</feature>